<dbReference type="GeneID" id="93571576"/>
<feature type="transmembrane region" description="Helical" evidence="1">
    <location>
        <begin position="246"/>
        <end position="270"/>
    </location>
</feature>
<dbReference type="VEuPathDB" id="FungiDB:ASPBRDRAFT_139380"/>
<proteinExistence type="predicted"/>
<dbReference type="AlphaFoldDB" id="A0A1L9U2B0"/>
<evidence type="ECO:0000313" key="2">
    <source>
        <dbReference type="EMBL" id="OJJ65807.1"/>
    </source>
</evidence>
<gene>
    <name evidence="2" type="ORF">ASPBRDRAFT_139380</name>
</gene>
<accession>A0A1L9U2B0</accession>
<dbReference type="PANTHER" id="PTHR42024">
    <property type="entry name" value="AMINO ACID PERMEASE_ SLC12A DOMAIN-CONTAINING PROTEIN"/>
    <property type="match status" value="1"/>
</dbReference>
<dbReference type="STRING" id="767769.A0A1L9U2B0"/>
<feature type="transmembrane region" description="Helical" evidence="1">
    <location>
        <begin position="33"/>
        <end position="55"/>
    </location>
</feature>
<dbReference type="PANTHER" id="PTHR42024:SF1">
    <property type="entry name" value="AMINO ACID PERMEASE_ SLC12A DOMAIN-CONTAINING PROTEIN"/>
    <property type="match status" value="1"/>
</dbReference>
<dbReference type="RefSeq" id="XP_067473058.1">
    <property type="nucleotide sequence ID" value="XM_067619088.1"/>
</dbReference>
<feature type="transmembrane region" description="Helical" evidence="1">
    <location>
        <begin position="61"/>
        <end position="80"/>
    </location>
</feature>
<evidence type="ECO:0000256" key="1">
    <source>
        <dbReference type="SAM" id="Phobius"/>
    </source>
</evidence>
<name>A0A1L9U2B0_ASPBC</name>
<feature type="transmembrane region" description="Helical" evidence="1">
    <location>
        <begin position="137"/>
        <end position="157"/>
    </location>
</feature>
<evidence type="ECO:0000313" key="3">
    <source>
        <dbReference type="Proteomes" id="UP000184499"/>
    </source>
</evidence>
<keyword evidence="1" id="KW-0812">Transmembrane</keyword>
<reference evidence="3" key="1">
    <citation type="journal article" date="2017" name="Genome Biol.">
        <title>Comparative genomics reveals high biological diversity and specific adaptations in the industrially and medically important fungal genus Aspergillus.</title>
        <authorList>
            <person name="de Vries R.P."/>
            <person name="Riley R."/>
            <person name="Wiebenga A."/>
            <person name="Aguilar-Osorio G."/>
            <person name="Amillis S."/>
            <person name="Uchima C.A."/>
            <person name="Anderluh G."/>
            <person name="Asadollahi M."/>
            <person name="Askin M."/>
            <person name="Barry K."/>
            <person name="Battaglia E."/>
            <person name="Bayram O."/>
            <person name="Benocci T."/>
            <person name="Braus-Stromeyer S.A."/>
            <person name="Caldana C."/>
            <person name="Canovas D."/>
            <person name="Cerqueira G.C."/>
            <person name="Chen F."/>
            <person name="Chen W."/>
            <person name="Choi C."/>
            <person name="Clum A."/>
            <person name="Dos Santos R.A."/>
            <person name="Damasio A.R."/>
            <person name="Diallinas G."/>
            <person name="Emri T."/>
            <person name="Fekete E."/>
            <person name="Flipphi M."/>
            <person name="Freyberg S."/>
            <person name="Gallo A."/>
            <person name="Gournas C."/>
            <person name="Habgood R."/>
            <person name="Hainaut M."/>
            <person name="Harispe M.L."/>
            <person name="Henrissat B."/>
            <person name="Hilden K.S."/>
            <person name="Hope R."/>
            <person name="Hossain A."/>
            <person name="Karabika E."/>
            <person name="Karaffa L."/>
            <person name="Karanyi Z."/>
            <person name="Krasevec N."/>
            <person name="Kuo A."/>
            <person name="Kusch H."/>
            <person name="LaButti K."/>
            <person name="Lagendijk E.L."/>
            <person name="Lapidus A."/>
            <person name="Levasseur A."/>
            <person name="Lindquist E."/>
            <person name="Lipzen A."/>
            <person name="Logrieco A.F."/>
            <person name="MacCabe A."/>
            <person name="Maekelae M.R."/>
            <person name="Malavazi I."/>
            <person name="Melin P."/>
            <person name="Meyer V."/>
            <person name="Mielnichuk N."/>
            <person name="Miskei M."/>
            <person name="Molnar A.P."/>
            <person name="Mule G."/>
            <person name="Ngan C.Y."/>
            <person name="Orejas M."/>
            <person name="Orosz E."/>
            <person name="Ouedraogo J.P."/>
            <person name="Overkamp K.M."/>
            <person name="Park H.-S."/>
            <person name="Perrone G."/>
            <person name="Piumi F."/>
            <person name="Punt P.J."/>
            <person name="Ram A.F."/>
            <person name="Ramon A."/>
            <person name="Rauscher S."/>
            <person name="Record E."/>
            <person name="Riano-Pachon D.M."/>
            <person name="Robert V."/>
            <person name="Roehrig J."/>
            <person name="Ruller R."/>
            <person name="Salamov A."/>
            <person name="Salih N.S."/>
            <person name="Samson R.A."/>
            <person name="Sandor E."/>
            <person name="Sanguinetti M."/>
            <person name="Schuetze T."/>
            <person name="Sepcic K."/>
            <person name="Shelest E."/>
            <person name="Sherlock G."/>
            <person name="Sophianopoulou V."/>
            <person name="Squina F.M."/>
            <person name="Sun H."/>
            <person name="Susca A."/>
            <person name="Todd R.B."/>
            <person name="Tsang A."/>
            <person name="Unkles S.E."/>
            <person name="van de Wiele N."/>
            <person name="van Rossen-Uffink D."/>
            <person name="Oliveira J.V."/>
            <person name="Vesth T.C."/>
            <person name="Visser J."/>
            <person name="Yu J.-H."/>
            <person name="Zhou M."/>
            <person name="Andersen M.R."/>
            <person name="Archer D.B."/>
            <person name="Baker S.E."/>
            <person name="Benoit I."/>
            <person name="Brakhage A.A."/>
            <person name="Braus G.H."/>
            <person name="Fischer R."/>
            <person name="Frisvad J.C."/>
            <person name="Goldman G.H."/>
            <person name="Houbraken J."/>
            <person name="Oakley B."/>
            <person name="Pocsi I."/>
            <person name="Scazzocchio C."/>
            <person name="Seiboth B."/>
            <person name="vanKuyk P.A."/>
            <person name="Wortman J."/>
            <person name="Dyer P.S."/>
            <person name="Grigoriev I.V."/>
        </authorList>
    </citation>
    <scope>NUCLEOTIDE SEQUENCE [LARGE SCALE GENOMIC DNA]</scope>
    <source>
        <strain evidence="3">CBS 101740 / IMI 381727 / IBT 21946</strain>
    </source>
</reference>
<keyword evidence="3" id="KW-1185">Reference proteome</keyword>
<dbReference type="Proteomes" id="UP000184499">
    <property type="component" value="Unassembled WGS sequence"/>
</dbReference>
<organism evidence="2 3">
    <name type="scientific">Aspergillus brasiliensis (strain CBS 101740 / IMI 381727 / IBT 21946)</name>
    <dbReference type="NCBI Taxonomy" id="767769"/>
    <lineage>
        <taxon>Eukaryota</taxon>
        <taxon>Fungi</taxon>
        <taxon>Dikarya</taxon>
        <taxon>Ascomycota</taxon>
        <taxon>Pezizomycotina</taxon>
        <taxon>Eurotiomycetes</taxon>
        <taxon>Eurotiomycetidae</taxon>
        <taxon>Eurotiales</taxon>
        <taxon>Aspergillaceae</taxon>
        <taxon>Aspergillus</taxon>
        <taxon>Aspergillus subgen. Circumdati</taxon>
    </lineage>
</organism>
<keyword evidence="1" id="KW-1133">Transmembrane helix</keyword>
<dbReference type="EMBL" id="KV878707">
    <property type="protein sequence ID" value="OJJ65807.1"/>
    <property type="molecule type" value="Genomic_DNA"/>
</dbReference>
<keyword evidence="1" id="KW-0472">Membrane</keyword>
<dbReference type="OrthoDB" id="4838853at2759"/>
<feature type="transmembrane region" description="Helical" evidence="1">
    <location>
        <begin position="101"/>
        <end position="125"/>
    </location>
</feature>
<feature type="transmembrane region" description="Helical" evidence="1">
    <location>
        <begin position="219"/>
        <end position="240"/>
    </location>
</feature>
<protein>
    <submittedName>
        <fullName evidence="2">Uncharacterized protein</fullName>
    </submittedName>
</protein>
<sequence>MVVETNYQLAGTDGPPPLPLNLRKHKGHICLQWGIILLTSCIAPLVLYPSLYWGAGLSLKIALSVSSAILGASTLYSLGLRTWRLLKPTSNCRPLTSESRWNLDFFHWNYLLGFVLVTIIIVIGLTRDPPSVRMTALPPSILLVQVGLTLVIVGILAKLRVRQPFPISSMPTGSVFRPGILVIIEDIVAVDGGLGTAYRSALMERYAASKRFQRLMEDLNWFWGFGGLVMGIILICVLASVGSKTFAFGLGWTVPWIWAGTWAVITTYWAKSALREEALTWSDSQKAVAV</sequence>
<dbReference type="OMA" id="KSESRWN"/>